<evidence type="ECO:0000256" key="1">
    <source>
        <dbReference type="ARBA" id="ARBA00001971"/>
    </source>
</evidence>
<dbReference type="GO" id="GO:0005789">
    <property type="term" value="C:endoplasmic reticulum membrane"/>
    <property type="evidence" value="ECO:0007669"/>
    <property type="project" value="UniProtKB-SubCell"/>
</dbReference>
<dbReference type="PROSITE" id="PS00086">
    <property type="entry name" value="CYTOCHROME_P450"/>
    <property type="match status" value="1"/>
</dbReference>
<sequence length="519" mass="59982">MMIEILLILIAIIVIILSIIVLPFELMDYRWKTMKGMAKIHGPKGIPFLGVGWMIARFADEELLYYLKEISSQYKRIASCWVTGVPFVLFHDAEDIEALLGSVHHITKGIEYVTLQPWLNDGLLLSTGDKWHQRRKLLTPAFHFKILENNVQSLNKNARYLLRNMLKKGGEPFIAEEMVTLCTLDVICETAMGVPLNSQDNKALEYVRAIRKVSAASVLRMIKFWLKKEFVFRLTKYGKDFYNGLSLMHSFTEKIIKERKEEFQSENLKSTASENTEEQESFLPKQRKAFLDSLIDLDRKYPNSLTELDIREEVDTFMFEGHDTTSAAIVFTLFLLGSHPDIQEKVYQELYGIFGESHRAATSKDLHEMNYLEKVIKETLRLYPSVPYISRKLTKDLELSGDLMVPEGVNVAIVPYLIHRDERYYPDPEVFDPERFSLENCKTRHPFTYLPFSAGPRNCIGQKFAMMELKVIISTLIRFAKVESVTKKEDLAIVPFLIIRSTKPIMIKVTPRTLQNQSL</sequence>
<protein>
    <recommendedName>
        <fullName evidence="18">Cytochrome P450</fullName>
    </recommendedName>
</protein>
<keyword evidence="6 13" id="KW-0479">Metal-binding</keyword>
<evidence type="ECO:0000313" key="17">
    <source>
        <dbReference type="Proteomes" id="UP001461498"/>
    </source>
</evidence>
<evidence type="ECO:0000256" key="12">
    <source>
        <dbReference type="ARBA" id="ARBA00023136"/>
    </source>
</evidence>
<feature type="binding site" description="axial binding residue" evidence="13">
    <location>
        <position position="459"/>
    </location>
    <ligand>
        <name>heme</name>
        <dbReference type="ChEBI" id="CHEBI:30413"/>
    </ligand>
    <ligandPart>
        <name>Fe</name>
        <dbReference type="ChEBI" id="CHEBI:18248"/>
    </ligandPart>
</feature>
<comment type="caution">
    <text evidence="16">The sequence shown here is derived from an EMBL/GenBank/DDBJ whole genome shotgun (WGS) entry which is preliminary data.</text>
</comment>
<dbReference type="Gene3D" id="1.10.630.10">
    <property type="entry name" value="Cytochrome P450"/>
    <property type="match status" value="1"/>
</dbReference>
<dbReference type="PANTHER" id="PTHR24291:SF189">
    <property type="entry name" value="CYTOCHROME P450 4C3-RELATED"/>
    <property type="match status" value="1"/>
</dbReference>
<evidence type="ECO:0000256" key="4">
    <source>
        <dbReference type="ARBA" id="ARBA00010617"/>
    </source>
</evidence>
<dbReference type="SUPFAM" id="SSF48264">
    <property type="entry name" value="Cytochrome P450"/>
    <property type="match status" value="1"/>
</dbReference>
<dbReference type="EMBL" id="JAPXFL010000006">
    <property type="protein sequence ID" value="KAK9505902.1"/>
    <property type="molecule type" value="Genomic_DNA"/>
</dbReference>
<reference evidence="16 17" key="1">
    <citation type="submission" date="2022-12" db="EMBL/GenBank/DDBJ databases">
        <title>Chromosome-level genome assembly of true bugs.</title>
        <authorList>
            <person name="Ma L."/>
            <person name="Li H."/>
        </authorList>
    </citation>
    <scope>NUCLEOTIDE SEQUENCE [LARGE SCALE GENOMIC DNA]</scope>
    <source>
        <strain evidence="16">Lab_2022b</strain>
    </source>
</reference>
<evidence type="ECO:0000256" key="3">
    <source>
        <dbReference type="ARBA" id="ARBA00004406"/>
    </source>
</evidence>
<comment type="similarity">
    <text evidence="4 14">Belongs to the cytochrome P450 family.</text>
</comment>
<keyword evidence="11 14" id="KW-0503">Monooxygenase</keyword>
<dbReference type="InterPro" id="IPR017972">
    <property type="entry name" value="Cyt_P450_CS"/>
</dbReference>
<evidence type="ECO:0000256" key="8">
    <source>
        <dbReference type="ARBA" id="ARBA00022848"/>
    </source>
</evidence>
<keyword evidence="5 13" id="KW-0349">Heme</keyword>
<keyword evidence="7" id="KW-0256">Endoplasmic reticulum</keyword>
<evidence type="ECO:0000256" key="11">
    <source>
        <dbReference type="ARBA" id="ARBA00023033"/>
    </source>
</evidence>
<evidence type="ECO:0000256" key="7">
    <source>
        <dbReference type="ARBA" id="ARBA00022824"/>
    </source>
</evidence>
<dbReference type="GO" id="GO:0016705">
    <property type="term" value="F:oxidoreductase activity, acting on paired donors, with incorporation or reduction of molecular oxygen"/>
    <property type="evidence" value="ECO:0007669"/>
    <property type="project" value="InterPro"/>
</dbReference>
<dbReference type="PRINTS" id="PR00385">
    <property type="entry name" value="P450"/>
</dbReference>
<keyword evidence="17" id="KW-1185">Reference proteome</keyword>
<comment type="cofactor">
    <cofactor evidence="1 13">
        <name>heme</name>
        <dbReference type="ChEBI" id="CHEBI:30413"/>
    </cofactor>
</comment>
<keyword evidence="10 13" id="KW-0408">Iron</keyword>
<evidence type="ECO:0000313" key="16">
    <source>
        <dbReference type="EMBL" id="KAK9505902.1"/>
    </source>
</evidence>
<evidence type="ECO:0000256" key="15">
    <source>
        <dbReference type="SAM" id="Phobius"/>
    </source>
</evidence>
<evidence type="ECO:0000256" key="9">
    <source>
        <dbReference type="ARBA" id="ARBA00023002"/>
    </source>
</evidence>
<dbReference type="InterPro" id="IPR050196">
    <property type="entry name" value="Cytochrome_P450_Monoox"/>
</dbReference>
<keyword evidence="9 14" id="KW-0560">Oxidoreductase</keyword>
<accession>A0AAW1DAE5</accession>
<evidence type="ECO:0000256" key="13">
    <source>
        <dbReference type="PIRSR" id="PIRSR602401-1"/>
    </source>
</evidence>
<dbReference type="Pfam" id="PF00067">
    <property type="entry name" value="p450"/>
    <property type="match status" value="1"/>
</dbReference>
<dbReference type="GO" id="GO:0005506">
    <property type="term" value="F:iron ion binding"/>
    <property type="evidence" value="ECO:0007669"/>
    <property type="project" value="InterPro"/>
</dbReference>
<evidence type="ECO:0000256" key="10">
    <source>
        <dbReference type="ARBA" id="ARBA00023004"/>
    </source>
</evidence>
<dbReference type="AlphaFoldDB" id="A0AAW1DAE5"/>
<keyword evidence="15" id="KW-0812">Transmembrane</keyword>
<dbReference type="PANTHER" id="PTHR24291">
    <property type="entry name" value="CYTOCHROME P450 FAMILY 4"/>
    <property type="match status" value="1"/>
</dbReference>
<dbReference type="InterPro" id="IPR002401">
    <property type="entry name" value="Cyt_P450_E_grp-I"/>
</dbReference>
<keyword evidence="12 15" id="KW-0472">Membrane</keyword>
<evidence type="ECO:0000256" key="6">
    <source>
        <dbReference type="ARBA" id="ARBA00022723"/>
    </source>
</evidence>
<dbReference type="CDD" id="cd20628">
    <property type="entry name" value="CYP4"/>
    <property type="match status" value="1"/>
</dbReference>
<keyword evidence="8" id="KW-0492">Microsome</keyword>
<dbReference type="PRINTS" id="PR00463">
    <property type="entry name" value="EP450I"/>
</dbReference>
<comment type="subcellular location">
    <subcellularLocation>
        <location evidence="3">Endoplasmic reticulum membrane</location>
        <topology evidence="3">Peripheral membrane protein</topology>
    </subcellularLocation>
    <subcellularLocation>
        <location evidence="2">Microsome membrane</location>
        <topology evidence="2">Peripheral membrane protein</topology>
    </subcellularLocation>
</comment>
<keyword evidence="15" id="KW-1133">Transmembrane helix</keyword>
<evidence type="ECO:0000256" key="2">
    <source>
        <dbReference type="ARBA" id="ARBA00004174"/>
    </source>
</evidence>
<gene>
    <name evidence="16" type="ORF">O3M35_009870</name>
</gene>
<dbReference type="InterPro" id="IPR036396">
    <property type="entry name" value="Cyt_P450_sf"/>
</dbReference>
<feature type="transmembrane region" description="Helical" evidence="15">
    <location>
        <begin position="6"/>
        <end position="27"/>
    </location>
</feature>
<evidence type="ECO:0000256" key="14">
    <source>
        <dbReference type="RuleBase" id="RU000461"/>
    </source>
</evidence>
<dbReference type="InterPro" id="IPR001128">
    <property type="entry name" value="Cyt_P450"/>
</dbReference>
<evidence type="ECO:0000256" key="5">
    <source>
        <dbReference type="ARBA" id="ARBA00022617"/>
    </source>
</evidence>
<proteinExistence type="inferred from homology"/>
<evidence type="ECO:0008006" key="18">
    <source>
        <dbReference type="Google" id="ProtNLM"/>
    </source>
</evidence>
<dbReference type="Proteomes" id="UP001461498">
    <property type="component" value="Unassembled WGS sequence"/>
</dbReference>
<dbReference type="GO" id="GO:0020037">
    <property type="term" value="F:heme binding"/>
    <property type="evidence" value="ECO:0007669"/>
    <property type="project" value="InterPro"/>
</dbReference>
<name>A0AAW1DAE5_9HEMI</name>
<dbReference type="GO" id="GO:0004497">
    <property type="term" value="F:monooxygenase activity"/>
    <property type="evidence" value="ECO:0007669"/>
    <property type="project" value="UniProtKB-KW"/>
</dbReference>
<organism evidence="16 17">
    <name type="scientific">Rhynocoris fuscipes</name>
    <dbReference type="NCBI Taxonomy" id="488301"/>
    <lineage>
        <taxon>Eukaryota</taxon>
        <taxon>Metazoa</taxon>
        <taxon>Ecdysozoa</taxon>
        <taxon>Arthropoda</taxon>
        <taxon>Hexapoda</taxon>
        <taxon>Insecta</taxon>
        <taxon>Pterygota</taxon>
        <taxon>Neoptera</taxon>
        <taxon>Paraneoptera</taxon>
        <taxon>Hemiptera</taxon>
        <taxon>Heteroptera</taxon>
        <taxon>Panheteroptera</taxon>
        <taxon>Cimicomorpha</taxon>
        <taxon>Reduviidae</taxon>
        <taxon>Harpactorinae</taxon>
        <taxon>Harpactorini</taxon>
        <taxon>Rhynocoris</taxon>
    </lineage>
</organism>